<dbReference type="EMBL" id="CCSB01000003">
    <property type="protein sequence ID" value="CDZ78469.1"/>
    <property type="molecule type" value="Genomic_DNA"/>
</dbReference>
<evidence type="ECO:0000313" key="2">
    <source>
        <dbReference type="EMBL" id="CDZ78469.1"/>
    </source>
</evidence>
<feature type="compositionally biased region" description="Low complexity" evidence="1">
    <location>
        <begin position="375"/>
        <end position="384"/>
    </location>
</feature>
<dbReference type="AlphaFoldDB" id="A0A078L2Z3"/>
<feature type="region of interest" description="Disordered" evidence="1">
    <location>
        <begin position="359"/>
        <end position="384"/>
    </location>
</feature>
<evidence type="ECO:0000313" key="3">
    <source>
        <dbReference type="Proteomes" id="UP000044071"/>
    </source>
</evidence>
<dbReference type="OrthoDB" id="9959542at2"/>
<dbReference type="STRING" id="1034943.BN59_02779"/>
<proteinExistence type="predicted"/>
<name>A0A078L2Z3_9GAMM</name>
<sequence>MPKILHTNENPQLDITKPLEKHEVLLQRFARLIHREVAFKKKQPGSTAVIAVGDRLFFATENHIEDSVIQEVRESIVARLDSYTSRGSEWLTACIEEKRKRFQESIESFSHKNVHREFNNKWKYKRRNDGSHCTLDDVYKFFERTITAIQDDLDIAVIALYLIEEDSSVEKELVKLLSKGDISYVANREVHSEDLKNAHPHPEITLITFAEKLVDQLPVLNKNKQEIPYLYVASGIKNCKKCHALVSGSSELNFEGFNGAYKASKSSNFVVFQGEHYNSGYPSYWIPDSFLSRLGKTRQELLLILDKTSIPSRQREREDRIAFYLDRIIQEDKSIVELENEQSLLVEGSLDTPKISMQQEANESKPLAKKQEEPSTASSSLSMLSTIEKEDKAFKTMPEKSQYEASGQFWAKLKKPSASTDITDITDSDLKLKTR</sequence>
<protein>
    <submittedName>
        <fullName evidence="2">Uncharacterized protein</fullName>
    </submittedName>
</protein>
<feature type="region of interest" description="Disordered" evidence="1">
    <location>
        <begin position="414"/>
        <end position="435"/>
    </location>
</feature>
<accession>A0A078L2Z3</accession>
<gene>
    <name evidence="2" type="ORF">BN59_02779</name>
</gene>
<dbReference type="RefSeq" id="WP_044011611.1">
    <property type="nucleotide sequence ID" value="NZ_CCVW01000003.1"/>
</dbReference>
<evidence type="ECO:0000256" key="1">
    <source>
        <dbReference type="SAM" id="MobiDB-lite"/>
    </source>
</evidence>
<reference evidence="2 3" key="1">
    <citation type="submission" date="2014-06" db="EMBL/GenBank/DDBJ databases">
        <authorList>
            <person name="Urmite Genomes Urmite Genomes"/>
        </authorList>
    </citation>
    <scope>NUCLEOTIDE SEQUENCE [LARGE SCALE GENOMIC DNA]</scope>
</reference>
<keyword evidence="3" id="KW-1185">Reference proteome</keyword>
<organism evidence="2 3">
    <name type="scientific">Legionella massiliensis</name>
    <dbReference type="NCBI Taxonomy" id="1034943"/>
    <lineage>
        <taxon>Bacteria</taxon>
        <taxon>Pseudomonadati</taxon>
        <taxon>Pseudomonadota</taxon>
        <taxon>Gammaproteobacteria</taxon>
        <taxon>Legionellales</taxon>
        <taxon>Legionellaceae</taxon>
        <taxon>Legionella</taxon>
    </lineage>
</organism>
<dbReference type="Proteomes" id="UP000044071">
    <property type="component" value="Unassembled WGS sequence"/>
</dbReference>